<dbReference type="eggNOG" id="ENOG502T5UQ">
    <property type="taxonomic scope" value="Eukaryota"/>
</dbReference>
<proteinExistence type="predicted"/>
<name>A0A066X0S9_COLSU</name>
<dbReference type="Proteomes" id="UP000027238">
    <property type="component" value="Unassembled WGS sequence"/>
</dbReference>
<dbReference type="EMBL" id="JMSE01001324">
    <property type="protein sequence ID" value="KDN62567.1"/>
    <property type="molecule type" value="Genomic_DNA"/>
</dbReference>
<comment type="caution">
    <text evidence="1">The sequence shown here is derived from an EMBL/GenBank/DDBJ whole genome shotgun (WGS) entry which is preliminary data.</text>
</comment>
<reference evidence="2" key="1">
    <citation type="journal article" date="2014" name="Genome Announc.">
        <title>Draft genome sequence of Colletotrichum sublineola, a destructive pathogen of cultivated sorghum.</title>
        <authorList>
            <person name="Baroncelli R."/>
            <person name="Sanz-Martin J.M."/>
            <person name="Rech G.E."/>
            <person name="Sukno S.A."/>
            <person name="Thon M.R."/>
        </authorList>
    </citation>
    <scope>NUCLEOTIDE SEQUENCE [LARGE SCALE GENOMIC DNA]</scope>
    <source>
        <strain evidence="2">TX430BB</strain>
    </source>
</reference>
<dbReference type="AlphaFoldDB" id="A0A066X0S9"/>
<gene>
    <name evidence="1" type="ORF">CSUB01_02284</name>
</gene>
<dbReference type="HOGENOM" id="CLU_729612_0_0_1"/>
<protein>
    <submittedName>
        <fullName evidence="1">Uncharacterized protein</fullName>
    </submittedName>
</protein>
<evidence type="ECO:0000313" key="1">
    <source>
        <dbReference type="EMBL" id="KDN62567.1"/>
    </source>
</evidence>
<accession>A0A066X0S9</accession>
<sequence>MHMSFRVLPKALTIVRLRQFHRQSKAPVGAEQLVDVVCKSLNNFNQVSPRSLLPTDITTVMALLELIEETNIILSEILSWPQNVVHRLHGRAPDRITDLSLLPHLGEGQLYIYQQALLAFELHIQALFRVQKLALARTDEREMYDRLSATIRVLMPECMPLPSTGTFKRIVWFVCYKNNEYIRSASRKVVGIRNLVGRPRLTSSITVREGARSLREALDDCVVSVASGNILHRSLPRTIQQLESLSGYYLAKPDIFYRVDLESTQVCTWHTKAGDKLVHRFLCYNEKELNRDFYAHDILFMRDENGFTAVAEVVTAAEQEAWDQIDEVNYLWQRVSGGISPLVRLLRMNGPDRLQFLVDNQRFIQTNQPNFGPKVGWLI</sequence>
<evidence type="ECO:0000313" key="2">
    <source>
        <dbReference type="Proteomes" id="UP000027238"/>
    </source>
</evidence>
<organism evidence="1 2">
    <name type="scientific">Colletotrichum sublineola</name>
    <name type="common">Sorghum anthracnose fungus</name>
    <dbReference type="NCBI Taxonomy" id="1173701"/>
    <lineage>
        <taxon>Eukaryota</taxon>
        <taxon>Fungi</taxon>
        <taxon>Dikarya</taxon>
        <taxon>Ascomycota</taxon>
        <taxon>Pezizomycotina</taxon>
        <taxon>Sordariomycetes</taxon>
        <taxon>Hypocreomycetidae</taxon>
        <taxon>Glomerellales</taxon>
        <taxon>Glomerellaceae</taxon>
        <taxon>Colletotrichum</taxon>
        <taxon>Colletotrichum graminicola species complex</taxon>
    </lineage>
</organism>
<keyword evidence="2" id="KW-1185">Reference proteome</keyword>